<dbReference type="Gene3D" id="1.20.272.10">
    <property type="match status" value="1"/>
</dbReference>
<name>A0A381SCI7_9ZZZZ</name>
<dbReference type="PANTHER" id="PTHR11669">
    <property type="entry name" value="REPLICATION FACTOR C / DNA POLYMERASE III GAMMA-TAU SUBUNIT"/>
    <property type="match status" value="1"/>
</dbReference>
<sequence length="378" mass="41625">VASWLETEAPVRFEELAVPRATRQALSSSSLSPDPPHLLVTGPAGVGKTASWRLVARQILGPSWRSTTHVLQARNLVRQRGAMSTFEEFLRPSGSDADTLAGRLSLDAFDRGMAKPSGDDIAPSGSELNLQPGQIPISRLIVIEDADYLGHIRQAYLRRMMETIGSASRFILVARAPSRIIEALRSRSQMIRIPSTGREMAIATLALIATKHGCEPAEGVLEDIAYISEGNLKKAIFTLELLELRGLISDRSSVHRLVQASTLQAGRHLLELALRGRVVEWRWENQGGRKRKVLSGAMAEIDDLMTNHGMDATDIVSQIHNVIVGRRLTLPPSLRAELLDALSDCDTGLQRSMYPRIQFEQFLHRTASAGRFHGLAVR</sequence>
<dbReference type="GO" id="GO:0006281">
    <property type="term" value="P:DNA repair"/>
    <property type="evidence" value="ECO:0007669"/>
    <property type="project" value="TreeGrafter"/>
</dbReference>
<dbReference type="GO" id="GO:0005524">
    <property type="term" value="F:ATP binding"/>
    <property type="evidence" value="ECO:0007669"/>
    <property type="project" value="UniProtKB-KW"/>
</dbReference>
<dbReference type="GO" id="GO:0003689">
    <property type="term" value="F:DNA clamp loader activity"/>
    <property type="evidence" value="ECO:0007669"/>
    <property type="project" value="TreeGrafter"/>
</dbReference>
<dbReference type="GO" id="GO:0005663">
    <property type="term" value="C:DNA replication factor C complex"/>
    <property type="evidence" value="ECO:0007669"/>
    <property type="project" value="TreeGrafter"/>
</dbReference>
<dbReference type="SUPFAM" id="SSF48019">
    <property type="entry name" value="post-AAA+ oligomerization domain-like"/>
    <property type="match status" value="1"/>
</dbReference>
<feature type="non-terminal residue" evidence="5">
    <location>
        <position position="1"/>
    </location>
</feature>
<evidence type="ECO:0000313" key="5">
    <source>
        <dbReference type="EMBL" id="SVA01736.1"/>
    </source>
</evidence>
<protein>
    <recommendedName>
        <fullName evidence="4">Replication factor C C-terminal domain-containing protein</fullName>
    </recommendedName>
</protein>
<keyword evidence="2" id="KW-0547">Nucleotide-binding</keyword>
<reference evidence="5" key="1">
    <citation type="submission" date="2018-05" db="EMBL/GenBank/DDBJ databases">
        <authorList>
            <person name="Lanie J.A."/>
            <person name="Ng W.-L."/>
            <person name="Kazmierczak K.M."/>
            <person name="Andrzejewski T.M."/>
            <person name="Davidsen T.M."/>
            <person name="Wayne K.J."/>
            <person name="Tettelin H."/>
            <person name="Glass J.I."/>
            <person name="Rusch D."/>
            <person name="Podicherti R."/>
            <person name="Tsui H.-C.T."/>
            <person name="Winkler M.E."/>
        </authorList>
    </citation>
    <scope>NUCLEOTIDE SEQUENCE</scope>
</reference>
<evidence type="ECO:0000256" key="2">
    <source>
        <dbReference type="ARBA" id="ARBA00022741"/>
    </source>
</evidence>
<dbReference type="InterPro" id="IPR050238">
    <property type="entry name" value="DNA_Rep/Repair_Clamp_Loader"/>
</dbReference>
<gene>
    <name evidence="5" type="ORF">METZ01_LOCUS54590</name>
</gene>
<proteinExistence type="predicted"/>
<dbReference type="GO" id="GO:0003677">
    <property type="term" value="F:DNA binding"/>
    <property type="evidence" value="ECO:0007669"/>
    <property type="project" value="InterPro"/>
</dbReference>
<accession>A0A381SCI7</accession>
<dbReference type="InterPro" id="IPR013748">
    <property type="entry name" value="Rep_factorC_C"/>
</dbReference>
<keyword evidence="3" id="KW-0067">ATP-binding</keyword>
<dbReference type="GO" id="GO:0006261">
    <property type="term" value="P:DNA-templated DNA replication"/>
    <property type="evidence" value="ECO:0007669"/>
    <property type="project" value="TreeGrafter"/>
</dbReference>
<dbReference type="EMBL" id="UINC01002934">
    <property type="protein sequence ID" value="SVA01736.1"/>
    <property type="molecule type" value="Genomic_DNA"/>
</dbReference>
<organism evidence="5">
    <name type="scientific">marine metagenome</name>
    <dbReference type="NCBI Taxonomy" id="408172"/>
    <lineage>
        <taxon>unclassified sequences</taxon>
        <taxon>metagenomes</taxon>
        <taxon>ecological metagenomes</taxon>
    </lineage>
</organism>
<dbReference type="PANTHER" id="PTHR11669:SF20">
    <property type="entry name" value="REPLICATION FACTOR C SUBUNIT 4"/>
    <property type="match status" value="1"/>
</dbReference>
<dbReference type="Pfam" id="PF08542">
    <property type="entry name" value="Rep_fac_C"/>
    <property type="match status" value="1"/>
</dbReference>
<evidence type="ECO:0000259" key="4">
    <source>
        <dbReference type="Pfam" id="PF08542"/>
    </source>
</evidence>
<dbReference type="Gene3D" id="3.40.50.300">
    <property type="entry name" value="P-loop containing nucleotide triphosphate hydrolases"/>
    <property type="match status" value="1"/>
</dbReference>
<evidence type="ECO:0000256" key="3">
    <source>
        <dbReference type="ARBA" id="ARBA00022840"/>
    </source>
</evidence>
<dbReference type="InterPro" id="IPR027417">
    <property type="entry name" value="P-loop_NTPase"/>
</dbReference>
<dbReference type="AlphaFoldDB" id="A0A381SCI7"/>
<dbReference type="InterPro" id="IPR008921">
    <property type="entry name" value="DNA_pol3_clamp-load_cplx_C"/>
</dbReference>
<dbReference type="SUPFAM" id="SSF52540">
    <property type="entry name" value="P-loop containing nucleoside triphosphate hydrolases"/>
    <property type="match status" value="1"/>
</dbReference>
<keyword evidence="1" id="KW-0235">DNA replication</keyword>
<evidence type="ECO:0000256" key="1">
    <source>
        <dbReference type="ARBA" id="ARBA00022705"/>
    </source>
</evidence>
<feature type="domain" description="Replication factor C C-terminal" evidence="4">
    <location>
        <begin position="295"/>
        <end position="363"/>
    </location>
</feature>